<evidence type="ECO:0000313" key="2">
    <source>
        <dbReference type="EMBL" id="CEK93444.1"/>
    </source>
</evidence>
<sequence length="50" mass="5731">MAWKKVNNRLTTLLTVSCEVHDCLCQPSRAREKVFHILFHESDVSDVCGL</sequence>
<dbReference type="AlphaFoldDB" id="A0A0B7BKL3"/>
<accession>A0A0B7BKL3</accession>
<dbReference type="EMBL" id="HACG01046579">
    <property type="protein sequence ID" value="CEK93444.1"/>
    <property type="molecule type" value="Transcribed_RNA"/>
</dbReference>
<dbReference type="EMBL" id="HACG01046578">
    <property type="protein sequence ID" value="CEK93443.1"/>
    <property type="molecule type" value="Transcribed_RNA"/>
</dbReference>
<evidence type="ECO:0000313" key="1">
    <source>
        <dbReference type="EMBL" id="CEK93443.1"/>
    </source>
</evidence>
<reference evidence="1" key="1">
    <citation type="submission" date="2014-12" db="EMBL/GenBank/DDBJ databases">
        <title>Insight into the proteome of Arion vulgaris.</title>
        <authorList>
            <person name="Aradska J."/>
            <person name="Bulat T."/>
            <person name="Smidak R."/>
            <person name="Sarate P."/>
            <person name="Gangsoo J."/>
            <person name="Sialana F."/>
            <person name="Bilban M."/>
            <person name="Lubec G."/>
        </authorList>
    </citation>
    <scope>NUCLEOTIDE SEQUENCE</scope>
    <source>
        <tissue evidence="1">Skin</tissue>
    </source>
</reference>
<proteinExistence type="predicted"/>
<protein>
    <submittedName>
        <fullName evidence="1">Uncharacterized protein</fullName>
    </submittedName>
</protein>
<gene>
    <name evidence="1" type="primary">ORF195354</name>
    <name evidence="2" type="synonym">ORF195360</name>
</gene>
<name>A0A0B7BKL3_9EUPU</name>
<organism evidence="1">
    <name type="scientific">Arion vulgaris</name>
    <dbReference type="NCBI Taxonomy" id="1028688"/>
    <lineage>
        <taxon>Eukaryota</taxon>
        <taxon>Metazoa</taxon>
        <taxon>Spiralia</taxon>
        <taxon>Lophotrochozoa</taxon>
        <taxon>Mollusca</taxon>
        <taxon>Gastropoda</taxon>
        <taxon>Heterobranchia</taxon>
        <taxon>Euthyneura</taxon>
        <taxon>Panpulmonata</taxon>
        <taxon>Eupulmonata</taxon>
        <taxon>Stylommatophora</taxon>
        <taxon>Helicina</taxon>
        <taxon>Arionoidea</taxon>
        <taxon>Arionidae</taxon>
        <taxon>Arion</taxon>
    </lineage>
</organism>